<proteinExistence type="predicted"/>
<evidence type="ECO:0000313" key="2">
    <source>
        <dbReference type="Proteomes" id="UP000676336"/>
    </source>
</evidence>
<accession>A0A8S2RS66</accession>
<protein>
    <submittedName>
        <fullName evidence="1">Uncharacterized protein</fullName>
    </submittedName>
</protein>
<dbReference type="SUPFAM" id="SSF50978">
    <property type="entry name" value="WD40 repeat-like"/>
    <property type="match status" value="1"/>
</dbReference>
<dbReference type="EMBL" id="CAJOBI010012679">
    <property type="protein sequence ID" value="CAF4166832.1"/>
    <property type="molecule type" value="Genomic_DNA"/>
</dbReference>
<dbReference type="Proteomes" id="UP000676336">
    <property type="component" value="Unassembled WGS sequence"/>
</dbReference>
<dbReference type="AlphaFoldDB" id="A0A8S2RS66"/>
<evidence type="ECO:0000313" key="1">
    <source>
        <dbReference type="EMBL" id="CAF4166832.1"/>
    </source>
</evidence>
<organism evidence="1 2">
    <name type="scientific">Rotaria magnacalcarata</name>
    <dbReference type="NCBI Taxonomy" id="392030"/>
    <lineage>
        <taxon>Eukaryota</taxon>
        <taxon>Metazoa</taxon>
        <taxon>Spiralia</taxon>
        <taxon>Gnathifera</taxon>
        <taxon>Rotifera</taxon>
        <taxon>Eurotatoria</taxon>
        <taxon>Bdelloidea</taxon>
        <taxon>Philodinida</taxon>
        <taxon>Philodinidae</taxon>
        <taxon>Rotaria</taxon>
    </lineage>
</organism>
<name>A0A8S2RS66_9BILA</name>
<dbReference type="InterPro" id="IPR036322">
    <property type="entry name" value="WD40_repeat_dom_sf"/>
</dbReference>
<comment type="caution">
    <text evidence="1">The sequence shown here is derived from an EMBL/GenBank/DDBJ whole genome shotgun (WGS) entry which is preliminary data.</text>
</comment>
<feature type="non-terminal residue" evidence="1">
    <location>
        <position position="1"/>
    </location>
</feature>
<sequence>LCCFKWLDETARLTPSSIDYNKSFDQISTSHLNGTVKIYNASQYSLSYQYVFSNHGVLHQLKWNPTESNLVYKKKQHNTPFQFQF</sequence>
<gene>
    <name evidence="1" type="ORF">SMN809_LOCUS20425</name>
</gene>
<reference evidence="1" key="1">
    <citation type="submission" date="2021-02" db="EMBL/GenBank/DDBJ databases">
        <authorList>
            <person name="Nowell W R."/>
        </authorList>
    </citation>
    <scope>NUCLEOTIDE SEQUENCE</scope>
</reference>